<reference evidence="3 4" key="1">
    <citation type="journal article" date="2017" name="Elife">
        <title>Extensive horizontal gene transfer in cheese-associated bacteria.</title>
        <authorList>
            <person name="Bonham K.S."/>
            <person name="Wolfe B.E."/>
            <person name="Dutton R.J."/>
        </authorList>
    </citation>
    <scope>NUCLEOTIDE SEQUENCE [LARGE SCALE GENOMIC DNA]</scope>
    <source>
        <strain evidence="3 4">JB196</strain>
    </source>
</reference>
<sequence length="373" mass="43628">MRIKFFIRDLKIEGVQVVTVRLAKILAQHGHEIEILTLFDDQHLEVPTNIQVTSLFANQNAKNLKKEYLSIFRQWYQQHYSSFDWLIASHGETSKVISRFDDRKCIQYIHNSDEYTYGKKSLARKWRYRYKQRKLLKNKHVLCVSDSIHHFMANEVNAKALSINTLYNPFDIEFIKKQAQESIRPIADQYIIFVGRLSIQKRVDRLLRAFSFIKDKSIKLVIMGEGEEEPFLRCLTQELHLQDRVQFHPFVKNPFPYIHNARMLLLTSDHEGLPTVIIEALTCQTTVVSTDCPSGPNEIMMNGFEKGLVDSYCPEKIASTIDQMLEEKPHHRNEYDEVIQRFSETVVYERLISLLSSWEGGIAMENNNNNNAK</sequence>
<dbReference type="EMBL" id="QPGL01000003">
    <property type="protein sequence ID" value="RCS69143.1"/>
    <property type="molecule type" value="Genomic_DNA"/>
</dbReference>
<keyword evidence="3" id="KW-0808">Transferase</keyword>
<protein>
    <submittedName>
        <fullName evidence="3">Glycosyltransferase</fullName>
    </submittedName>
</protein>
<dbReference type="RefSeq" id="WP_086962188.1">
    <property type="nucleotide sequence ID" value="NZ_FUKS01000041.1"/>
</dbReference>
<dbReference type="PANTHER" id="PTHR12526:SF638">
    <property type="entry name" value="SPORE COAT PROTEIN SA"/>
    <property type="match status" value="1"/>
</dbReference>
<dbReference type="InterPro" id="IPR001296">
    <property type="entry name" value="Glyco_trans_1"/>
</dbReference>
<evidence type="ECO:0000313" key="3">
    <source>
        <dbReference type="EMBL" id="RCS69143.1"/>
    </source>
</evidence>
<proteinExistence type="predicted"/>
<name>A0A368LGI8_9VIBR</name>
<feature type="domain" description="Glycosyl transferase family 1" evidence="1">
    <location>
        <begin position="181"/>
        <end position="332"/>
    </location>
</feature>
<dbReference type="Proteomes" id="UP000252479">
    <property type="component" value="Unassembled WGS sequence"/>
</dbReference>
<dbReference type="AlphaFoldDB" id="A0A368LGI8"/>
<dbReference type="GO" id="GO:1901135">
    <property type="term" value="P:carbohydrate derivative metabolic process"/>
    <property type="evidence" value="ECO:0007669"/>
    <property type="project" value="UniProtKB-ARBA"/>
</dbReference>
<accession>A0A368LGI8</accession>
<dbReference type="GeneID" id="303190462"/>
<dbReference type="GO" id="GO:0016757">
    <property type="term" value="F:glycosyltransferase activity"/>
    <property type="evidence" value="ECO:0007669"/>
    <property type="project" value="InterPro"/>
</dbReference>
<gene>
    <name evidence="3" type="ORF">CIK83_16180</name>
</gene>
<dbReference type="InterPro" id="IPR028098">
    <property type="entry name" value="Glyco_trans_4-like_N"/>
</dbReference>
<evidence type="ECO:0000259" key="1">
    <source>
        <dbReference type="Pfam" id="PF00534"/>
    </source>
</evidence>
<evidence type="ECO:0000313" key="4">
    <source>
        <dbReference type="Proteomes" id="UP000252479"/>
    </source>
</evidence>
<dbReference type="PANTHER" id="PTHR12526">
    <property type="entry name" value="GLYCOSYLTRANSFERASE"/>
    <property type="match status" value="1"/>
</dbReference>
<dbReference type="CDD" id="cd03811">
    <property type="entry name" value="GT4_GT28_WabH-like"/>
    <property type="match status" value="1"/>
</dbReference>
<feature type="domain" description="Glycosyltransferase subfamily 4-like N-terminal" evidence="2">
    <location>
        <begin position="13"/>
        <end position="173"/>
    </location>
</feature>
<dbReference type="Gene3D" id="3.40.50.2000">
    <property type="entry name" value="Glycogen Phosphorylase B"/>
    <property type="match status" value="2"/>
</dbReference>
<dbReference type="SUPFAM" id="SSF53756">
    <property type="entry name" value="UDP-Glycosyltransferase/glycogen phosphorylase"/>
    <property type="match status" value="1"/>
</dbReference>
<keyword evidence="4" id="KW-1185">Reference proteome</keyword>
<dbReference type="Pfam" id="PF13439">
    <property type="entry name" value="Glyco_transf_4"/>
    <property type="match status" value="1"/>
</dbReference>
<dbReference type="Pfam" id="PF00534">
    <property type="entry name" value="Glycos_transf_1"/>
    <property type="match status" value="1"/>
</dbReference>
<organism evidence="3 4">
    <name type="scientific">Vibrio casei</name>
    <dbReference type="NCBI Taxonomy" id="673372"/>
    <lineage>
        <taxon>Bacteria</taxon>
        <taxon>Pseudomonadati</taxon>
        <taxon>Pseudomonadota</taxon>
        <taxon>Gammaproteobacteria</taxon>
        <taxon>Vibrionales</taxon>
        <taxon>Vibrionaceae</taxon>
        <taxon>Vibrio</taxon>
    </lineage>
</organism>
<comment type="caution">
    <text evidence="3">The sequence shown here is derived from an EMBL/GenBank/DDBJ whole genome shotgun (WGS) entry which is preliminary data.</text>
</comment>
<evidence type="ECO:0000259" key="2">
    <source>
        <dbReference type="Pfam" id="PF13439"/>
    </source>
</evidence>